<evidence type="ECO:0000313" key="3">
    <source>
        <dbReference type="Proteomes" id="UP000319148"/>
    </source>
</evidence>
<comment type="caution">
    <text evidence="2">The sequence shown here is derived from an EMBL/GenBank/DDBJ whole genome shotgun (WGS) entry which is preliminary data.</text>
</comment>
<dbReference type="EMBL" id="VFIY01000018">
    <property type="protein sequence ID" value="TPD57464.1"/>
    <property type="molecule type" value="Genomic_DNA"/>
</dbReference>
<protein>
    <submittedName>
        <fullName evidence="2">Sel1 repeat family protein</fullName>
    </submittedName>
</protein>
<dbReference type="AlphaFoldDB" id="A0A501PC44"/>
<evidence type="ECO:0000313" key="2">
    <source>
        <dbReference type="EMBL" id="TPD57464.1"/>
    </source>
</evidence>
<keyword evidence="1" id="KW-0732">Signal</keyword>
<dbReference type="SMART" id="SM00671">
    <property type="entry name" value="SEL1"/>
    <property type="match status" value="1"/>
</dbReference>
<reference evidence="3" key="1">
    <citation type="submission" date="2019-06" db="EMBL/GenBank/DDBJ databases">
        <title>The complete genome of Emcibacter congregatus ZYLT.</title>
        <authorList>
            <person name="Zhao Z."/>
        </authorList>
    </citation>
    <scope>NUCLEOTIDE SEQUENCE [LARGE SCALE GENOMIC DNA]</scope>
    <source>
        <strain evidence="3">MCCC 1A06723</strain>
    </source>
</reference>
<dbReference type="InterPro" id="IPR011990">
    <property type="entry name" value="TPR-like_helical_dom_sf"/>
</dbReference>
<feature type="signal peptide" evidence="1">
    <location>
        <begin position="1"/>
        <end position="24"/>
    </location>
</feature>
<gene>
    <name evidence="2" type="ORF">FIV46_15195</name>
</gene>
<sequence length="119" mass="12865">MSHKFLLSVSVLACSLFMSATVSAATRSTAPVEMARTANPADEVRCLEAFINSEFEMAHAVCLPLAQSGLRDAQLVTGLMYALGEGVEQNRRLAKWWLSEAVRNGSAEAESALAQFELD</sequence>
<feature type="chain" id="PRO_5021334373" evidence="1">
    <location>
        <begin position="25"/>
        <end position="119"/>
    </location>
</feature>
<dbReference type="RefSeq" id="WP_139941779.1">
    <property type="nucleotide sequence ID" value="NZ_JBHSYP010000005.1"/>
</dbReference>
<dbReference type="OrthoDB" id="7990021at2"/>
<keyword evidence="3" id="KW-1185">Reference proteome</keyword>
<dbReference type="Proteomes" id="UP000319148">
    <property type="component" value="Unassembled WGS sequence"/>
</dbReference>
<proteinExistence type="predicted"/>
<dbReference type="Gene3D" id="1.25.40.10">
    <property type="entry name" value="Tetratricopeptide repeat domain"/>
    <property type="match status" value="1"/>
</dbReference>
<dbReference type="InterPro" id="IPR006597">
    <property type="entry name" value="Sel1-like"/>
</dbReference>
<evidence type="ECO:0000256" key="1">
    <source>
        <dbReference type="SAM" id="SignalP"/>
    </source>
</evidence>
<accession>A0A501PC44</accession>
<dbReference type="SUPFAM" id="SSF81901">
    <property type="entry name" value="HCP-like"/>
    <property type="match status" value="1"/>
</dbReference>
<organism evidence="2 3">
    <name type="scientific">Emcibacter nanhaiensis</name>
    <dbReference type="NCBI Taxonomy" id="1505037"/>
    <lineage>
        <taxon>Bacteria</taxon>
        <taxon>Pseudomonadati</taxon>
        <taxon>Pseudomonadota</taxon>
        <taxon>Alphaproteobacteria</taxon>
        <taxon>Emcibacterales</taxon>
        <taxon>Emcibacteraceae</taxon>
        <taxon>Emcibacter</taxon>
    </lineage>
</organism>
<name>A0A501PC44_9PROT</name>